<evidence type="ECO:0000313" key="1">
    <source>
        <dbReference type="EMBL" id="EGS22439.1"/>
    </source>
</evidence>
<dbReference type="AlphaFoldDB" id="G0S356"/>
<evidence type="ECO:0000313" key="2">
    <source>
        <dbReference type="Proteomes" id="UP000008066"/>
    </source>
</evidence>
<reference evidence="1 2" key="1">
    <citation type="journal article" date="2011" name="Cell">
        <title>Insight into structure and assembly of the nuclear pore complex by utilizing the genome of a eukaryotic thermophile.</title>
        <authorList>
            <person name="Amlacher S."/>
            <person name="Sarges P."/>
            <person name="Flemming D."/>
            <person name="van Noort V."/>
            <person name="Kunze R."/>
            <person name="Devos D.P."/>
            <person name="Arumugam M."/>
            <person name="Bork P."/>
            <person name="Hurt E."/>
        </authorList>
    </citation>
    <scope>NUCLEOTIDE SEQUENCE [LARGE SCALE GENOMIC DNA]</scope>
    <source>
        <strain evidence="2">DSM 1495 / CBS 144.50 / IMI 039719</strain>
    </source>
</reference>
<dbReference type="HOGENOM" id="CLU_1128945_0_0_1"/>
<dbReference type="OrthoDB" id="5979581at2759"/>
<dbReference type="Proteomes" id="UP000008066">
    <property type="component" value="Unassembled WGS sequence"/>
</dbReference>
<dbReference type="eggNOG" id="KOG1290">
    <property type="taxonomic scope" value="Eukaryota"/>
</dbReference>
<protein>
    <submittedName>
        <fullName evidence="1">Uncharacterized protein</fullName>
    </submittedName>
</protein>
<accession>G0S356</accession>
<dbReference type="KEGG" id="cthr:CTHT_0019740"/>
<organism evidence="2">
    <name type="scientific">Chaetomium thermophilum (strain DSM 1495 / CBS 144.50 / IMI 039719)</name>
    <name type="common">Thermochaetoides thermophila</name>
    <dbReference type="NCBI Taxonomy" id="759272"/>
    <lineage>
        <taxon>Eukaryota</taxon>
        <taxon>Fungi</taxon>
        <taxon>Dikarya</taxon>
        <taxon>Ascomycota</taxon>
        <taxon>Pezizomycotina</taxon>
        <taxon>Sordariomycetes</taxon>
        <taxon>Sordariomycetidae</taxon>
        <taxon>Sordariales</taxon>
        <taxon>Chaetomiaceae</taxon>
        <taxon>Thermochaetoides</taxon>
    </lineage>
</organism>
<name>G0S356_CHATD</name>
<dbReference type="Gene3D" id="3.30.200.20">
    <property type="entry name" value="Phosphorylase Kinase, domain 1"/>
    <property type="match status" value="1"/>
</dbReference>
<proteinExistence type="predicted"/>
<dbReference type="GeneID" id="18256012"/>
<dbReference type="EMBL" id="GL988040">
    <property type="protein sequence ID" value="EGS22439.1"/>
    <property type="molecule type" value="Genomic_DNA"/>
</dbReference>
<sequence>MNCSVPVLANLQAFDPILLPETAYDGHNTEPLQLYGPGKLHPTHLGDAIGPAEAPNRFRIVAKLDHSNHSTSWLARDGLNDTWRRVDFLTGSPDIGRNKAESMTLSIQTYRAAPGADIARADAKGVPLEMFTIAGPNGKHSVVVFPLNGDFNCFRWGIEPDLDEVEMNETWFVAKCTKLRQTQGCAGPVSIHEITEQEILQILGRPNVIMVTNTLFNDFVVDSDIRRNQVPVYLVERPERITIDKG</sequence>
<gene>
    <name evidence="1" type="ORF">CTHT_0019740</name>
</gene>
<keyword evidence="2" id="KW-1185">Reference proteome</keyword>
<dbReference type="RefSeq" id="XP_006692458.1">
    <property type="nucleotide sequence ID" value="XM_006692395.1"/>
</dbReference>
<dbReference type="STRING" id="759272.G0S356"/>